<protein>
    <submittedName>
        <fullName evidence="2">Uncharacterized protein</fullName>
    </submittedName>
</protein>
<reference evidence="2" key="1">
    <citation type="submission" date="2023-10" db="EMBL/GenBank/DDBJ databases">
        <authorList>
            <person name="Chen Y."/>
            <person name="Shah S."/>
            <person name="Dougan E. K."/>
            <person name="Thang M."/>
            <person name="Chan C."/>
        </authorList>
    </citation>
    <scope>NUCLEOTIDE SEQUENCE [LARGE SCALE GENOMIC DNA]</scope>
</reference>
<evidence type="ECO:0000256" key="1">
    <source>
        <dbReference type="SAM" id="MobiDB-lite"/>
    </source>
</evidence>
<feature type="region of interest" description="Disordered" evidence="1">
    <location>
        <begin position="87"/>
        <end position="115"/>
    </location>
</feature>
<dbReference type="EMBL" id="CAUYUJ010016094">
    <property type="protein sequence ID" value="CAK0861775.1"/>
    <property type="molecule type" value="Genomic_DNA"/>
</dbReference>
<organism evidence="2 3">
    <name type="scientific">Prorocentrum cordatum</name>
    <dbReference type="NCBI Taxonomy" id="2364126"/>
    <lineage>
        <taxon>Eukaryota</taxon>
        <taxon>Sar</taxon>
        <taxon>Alveolata</taxon>
        <taxon>Dinophyceae</taxon>
        <taxon>Prorocentrales</taxon>
        <taxon>Prorocentraceae</taxon>
        <taxon>Prorocentrum</taxon>
    </lineage>
</organism>
<feature type="region of interest" description="Disordered" evidence="1">
    <location>
        <begin position="36"/>
        <end position="61"/>
    </location>
</feature>
<evidence type="ECO:0000313" key="2">
    <source>
        <dbReference type="EMBL" id="CAK0861775.1"/>
    </source>
</evidence>
<feature type="compositionally biased region" description="Acidic residues" evidence="1">
    <location>
        <begin position="98"/>
        <end position="108"/>
    </location>
</feature>
<accession>A0ABN9UTF7</accession>
<dbReference type="Proteomes" id="UP001189429">
    <property type="component" value="Unassembled WGS sequence"/>
</dbReference>
<proteinExistence type="predicted"/>
<gene>
    <name evidence="2" type="ORF">PCOR1329_LOCUS50349</name>
</gene>
<sequence>MPHPTGLWMLTYRNTVARTWRCCLCRILHELAEQGEVEPKRGAVSHRRSNNYNPGVHAQSWRRAPQEIWTAPLETCAAALRRATIWREDEGVRRGEEEKEEEGEEEDGAPSRGRP</sequence>
<feature type="compositionally biased region" description="Basic and acidic residues" evidence="1">
    <location>
        <begin position="87"/>
        <end position="97"/>
    </location>
</feature>
<name>A0ABN9UTF7_9DINO</name>
<keyword evidence="3" id="KW-1185">Reference proteome</keyword>
<comment type="caution">
    <text evidence="2">The sequence shown here is derived from an EMBL/GenBank/DDBJ whole genome shotgun (WGS) entry which is preliminary data.</text>
</comment>
<evidence type="ECO:0000313" key="3">
    <source>
        <dbReference type="Proteomes" id="UP001189429"/>
    </source>
</evidence>